<proteinExistence type="predicted"/>
<evidence type="ECO:0000313" key="3">
    <source>
        <dbReference type="EMBL" id="GHB85632.1"/>
    </source>
</evidence>
<evidence type="ECO:0000259" key="2">
    <source>
        <dbReference type="Pfam" id="PF22807"/>
    </source>
</evidence>
<sequence length="431" mass="46694">MFKKRTSLYATLLISALASVPTNQAVAQMAKDKIADNAVAEPVIKVPANFKTTIVADGLGKARHLTVTDRGDVYVRLAKPVGGGGTVFLRDTDGDGKMDEQKSFGDFGGTGIALGDGYLYTTSSTEIFRYKLNGNQEVIDPNKPERIVTGLTDKGTHASKSVVLDKSGNIYVGIGAPSNACQVKDRTKGSPGMMPCAMLDSVGGIWQFKTNQPDQILKDGVHYATGIRNMVGMDWNGQTNSLFIMQHGRDQLNTLFPDMYTDQQSAVLPAEAMYELKKGANAGWPYTYYDQIQKKKIVAPEYGGDGKKEGSSEYIDPAAAYPGHLAPNGLLFYTGSQFPEKYRNGAFIAFHGSWNRAPEPQAGYFVVFQPFKNGKPSGDWEVFADNFAGMETVMSPGSAMHRPCGLAQGPDGSLYVADDVKGTLYKISYSK</sequence>
<accession>A0A8J3GB90</accession>
<dbReference type="EMBL" id="BMXF01000006">
    <property type="protein sequence ID" value="GHB85632.1"/>
    <property type="molecule type" value="Genomic_DNA"/>
</dbReference>
<reference evidence="3 4" key="1">
    <citation type="journal article" date="2014" name="Int. J. Syst. Evol. Microbiol.">
        <title>Complete genome sequence of Corynebacterium casei LMG S-19264T (=DSM 44701T), isolated from a smear-ripened cheese.</title>
        <authorList>
            <consortium name="US DOE Joint Genome Institute (JGI-PGF)"/>
            <person name="Walter F."/>
            <person name="Albersmeier A."/>
            <person name="Kalinowski J."/>
            <person name="Ruckert C."/>
        </authorList>
    </citation>
    <scope>NUCLEOTIDE SEQUENCE [LARGE SCALE GENOMIC DNA]</scope>
    <source>
        <strain evidence="3 4">KCTC 12866</strain>
    </source>
</reference>
<dbReference type="InterPro" id="IPR054539">
    <property type="entry name" value="Beta-prop_PDH"/>
</dbReference>
<dbReference type="RefSeq" id="WP_229581369.1">
    <property type="nucleotide sequence ID" value="NZ_BMXF01000006.1"/>
</dbReference>
<dbReference type="Proteomes" id="UP000598271">
    <property type="component" value="Unassembled WGS sequence"/>
</dbReference>
<feature type="domain" description="Pyrroloquinoline quinone-dependent pyranose dehydrogenase beta-propeller" evidence="2">
    <location>
        <begin position="45"/>
        <end position="428"/>
    </location>
</feature>
<dbReference type="SUPFAM" id="SSF50952">
    <property type="entry name" value="Soluble quinoprotein glucose dehydrogenase"/>
    <property type="match status" value="1"/>
</dbReference>
<evidence type="ECO:0000313" key="4">
    <source>
        <dbReference type="Proteomes" id="UP000598271"/>
    </source>
</evidence>
<dbReference type="PANTHER" id="PTHR19328">
    <property type="entry name" value="HEDGEHOG-INTERACTING PROTEIN"/>
    <property type="match status" value="1"/>
</dbReference>
<keyword evidence="1" id="KW-0732">Signal</keyword>
<dbReference type="Gene3D" id="2.120.10.30">
    <property type="entry name" value="TolB, C-terminal domain"/>
    <property type="match status" value="1"/>
</dbReference>
<dbReference type="InterPro" id="IPR011041">
    <property type="entry name" value="Quinoprot_gluc/sorb_DH_b-prop"/>
</dbReference>
<name>A0A8J3GB90_9BACT</name>
<feature type="chain" id="PRO_5035276995" evidence="1">
    <location>
        <begin position="28"/>
        <end position="431"/>
    </location>
</feature>
<dbReference type="PANTHER" id="PTHR19328:SF53">
    <property type="entry name" value="MEMBRANE PROTEIN"/>
    <property type="match status" value="1"/>
</dbReference>
<evidence type="ECO:0000256" key="1">
    <source>
        <dbReference type="SAM" id="SignalP"/>
    </source>
</evidence>
<dbReference type="InterPro" id="IPR011042">
    <property type="entry name" value="6-blade_b-propeller_TolB-like"/>
</dbReference>
<comment type="caution">
    <text evidence="3">The sequence shown here is derived from an EMBL/GenBank/DDBJ whole genome shotgun (WGS) entry which is preliminary data.</text>
</comment>
<gene>
    <name evidence="3" type="ORF">GCM10007390_46330</name>
</gene>
<dbReference type="AlphaFoldDB" id="A0A8J3GB90"/>
<keyword evidence="4" id="KW-1185">Reference proteome</keyword>
<dbReference type="Pfam" id="PF22807">
    <property type="entry name" value="TrAA12"/>
    <property type="match status" value="1"/>
</dbReference>
<feature type="signal peptide" evidence="1">
    <location>
        <begin position="1"/>
        <end position="27"/>
    </location>
</feature>
<protein>
    <submittedName>
        <fullName evidence="3">Sorbosone dehydrogenase</fullName>
    </submittedName>
</protein>
<organism evidence="3 4">
    <name type="scientific">Persicitalea jodogahamensis</name>
    <dbReference type="NCBI Taxonomy" id="402147"/>
    <lineage>
        <taxon>Bacteria</taxon>
        <taxon>Pseudomonadati</taxon>
        <taxon>Bacteroidota</taxon>
        <taxon>Cytophagia</taxon>
        <taxon>Cytophagales</taxon>
        <taxon>Spirosomataceae</taxon>
        <taxon>Persicitalea</taxon>
    </lineage>
</organism>